<dbReference type="PANTHER" id="PTHR12509:SF8">
    <property type="entry name" value="SPERMATOGENESIS-ASSOCIATED PROTEIN 4"/>
    <property type="match status" value="1"/>
</dbReference>
<evidence type="ECO:0000256" key="3">
    <source>
        <dbReference type="ARBA" id="ARBA00058372"/>
    </source>
</evidence>
<dbReference type="InterPro" id="IPR036872">
    <property type="entry name" value="CH_dom_sf"/>
</dbReference>
<evidence type="ECO:0000256" key="1">
    <source>
        <dbReference type="ARBA" id="ARBA00004123"/>
    </source>
</evidence>
<proteinExistence type="predicted"/>
<dbReference type="GO" id="GO:0051493">
    <property type="term" value="P:regulation of cytoskeleton organization"/>
    <property type="evidence" value="ECO:0007669"/>
    <property type="project" value="TreeGrafter"/>
</dbReference>
<evidence type="ECO:0000256" key="2">
    <source>
        <dbReference type="ARBA" id="ARBA00023242"/>
    </source>
</evidence>
<dbReference type="GO" id="GO:0005634">
    <property type="term" value="C:nucleus"/>
    <property type="evidence" value="ECO:0007669"/>
    <property type="project" value="UniProtKB-SubCell"/>
</dbReference>
<evidence type="ECO:0000259" key="6">
    <source>
        <dbReference type="Pfam" id="PF06294"/>
    </source>
</evidence>
<dbReference type="Proteomes" id="UP001347796">
    <property type="component" value="Unassembled WGS sequence"/>
</dbReference>
<dbReference type="GO" id="GO:0008017">
    <property type="term" value="F:microtubule binding"/>
    <property type="evidence" value="ECO:0007669"/>
    <property type="project" value="TreeGrafter"/>
</dbReference>
<comment type="function">
    <text evidence="3">May play a role in apoptosis regulation.</text>
</comment>
<keyword evidence="2" id="KW-0539">Nucleus</keyword>
<dbReference type="GO" id="GO:0005930">
    <property type="term" value="C:axoneme"/>
    <property type="evidence" value="ECO:0007669"/>
    <property type="project" value="TreeGrafter"/>
</dbReference>
<dbReference type="EMBL" id="JAZGQO010000011">
    <property type="protein sequence ID" value="KAK6173868.1"/>
    <property type="molecule type" value="Genomic_DNA"/>
</dbReference>
<dbReference type="Pfam" id="PF06294">
    <property type="entry name" value="CH_2"/>
    <property type="match status" value="1"/>
</dbReference>
<dbReference type="AlphaFoldDB" id="A0AAN8JEM8"/>
<gene>
    <name evidence="7" type="ORF">SNE40_017249</name>
</gene>
<evidence type="ECO:0000256" key="5">
    <source>
        <dbReference type="SAM" id="MobiDB-lite"/>
    </source>
</evidence>
<comment type="subcellular location">
    <subcellularLocation>
        <location evidence="1">Nucleus</location>
    </subcellularLocation>
</comment>
<evidence type="ECO:0000313" key="7">
    <source>
        <dbReference type="EMBL" id="KAK6173868.1"/>
    </source>
</evidence>
<protein>
    <recommendedName>
        <fullName evidence="4">Spermatogenesis-associated protein 4</fullName>
    </recommendedName>
</protein>
<dbReference type="FunFam" id="1.10.418.10:FF:000061">
    <property type="entry name" value="Spermatogenesis associated 4"/>
    <property type="match status" value="1"/>
</dbReference>
<dbReference type="PANTHER" id="PTHR12509">
    <property type="entry name" value="SPERMATOGENESIS-ASSOCIATED 4-RELATED"/>
    <property type="match status" value="1"/>
</dbReference>
<reference evidence="7 8" key="1">
    <citation type="submission" date="2024-01" db="EMBL/GenBank/DDBJ databases">
        <title>The genome of the rayed Mediterranean limpet Patella caerulea (Linnaeus, 1758).</title>
        <authorList>
            <person name="Anh-Thu Weber A."/>
            <person name="Halstead-Nussloch G."/>
        </authorList>
    </citation>
    <scope>NUCLEOTIDE SEQUENCE [LARGE SCALE GENOMIC DNA]</scope>
    <source>
        <strain evidence="7">AATW-2023a</strain>
        <tissue evidence="7">Whole specimen</tissue>
    </source>
</reference>
<accession>A0AAN8JEM8</accession>
<dbReference type="Gene3D" id="1.10.418.10">
    <property type="entry name" value="Calponin-like domain"/>
    <property type="match status" value="1"/>
</dbReference>
<dbReference type="InterPro" id="IPR052111">
    <property type="entry name" value="Spermatogenesis_Ciliary_MAP"/>
</dbReference>
<organism evidence="7 8">
    <name type="scientific">Patella caerulea</name>
    <name type="common">Rayed Mediterranean limpet</name>
    <dbReference type="NCBI Taxonomy" id="87958"/>
    <lineage>
        <taxon>Eukaryota</taxon>
        <taxon>Metazoa</taxon>
        <taxon>Spiralia</taxon>
        <taxon>Lophotrochozoa</taxon>
        <taxon>Mollusca</taxon>
        <taxon>Gastropoda</taxon>
        <taxon>Patellogastropoda</taxon>
        <taxon>Patelloidea</taxon>
        <taxon>Patellidae</taxon>
        <taxon>Patella</taxon>
    </lineage>
</organism>
<sequence>MSGLSRELVKWLQSLDLTWQIKTPKWDLTSGFLVAEIFSWYFPQDIQMHSYYDSTSLDPKMKNWTLLKNFFKRRRIDIPGEYIEGTIHCKEGASTLLIERIYEILTNRQVRKLQKDDLPKTEFTDDAYQGKLPLHARSTASKAIKNNLRITEIMADQNLILNAQKAQKIINDHVDHRREQREDYPDRFHMKPSPGQLCIRRPPPQNTATAISDYNEDNESPVAGEQVDCGIDNMARESSVQFKEIEVNQVDKSAFYNLPIQGY</sequence>
<name>A0AAN8JEM8_PATCE</name>
<feature type="domain" description="CH-like" evidence="6">
    <location>
        <begin position="8"/>
        <end position="103"/>
    </location>
</feature>
<dbReference type="InterPro" id="IPR010441">
    <property type="entry name" value="CH_2"/>
</dbReference>
<feature type="region of interest" description="Disordered" evidence="5">
    <location>
        <begin position="201"/>
        <end position="222"/>
    </location>
</feature>
<evidence type="ECO:0000256" key="4">
    <source>
        <dbReference type="ARBA" id="ARBA00071322"/>
    </source>
</evidence>
<comment type="caution">
    <text evidence="7">The sequence shown here is derived from an EMBL/GenBank/DDBJ whole genome shotgun (WGS) entry which is preliminary data.</text>
</comment>
<evidence type="ECO:0000313" key="8">
    <source>
        <dbReference type="Proteomes" id="UP001347796"/>
    </source>
</evidence>
<keyword evidence="8" id="KW-1185">Reference proteome</keyword>